<feature type="domain" description="Ubiquitin-activating enzyme SCCH" evidence="13">
    <location>
        <begin position="290"/>
        <end position="346"/>
    </location>
</feature>
<dbReference type="SUPFAM" id="SSF69572">
    <property type="entry name" value="Activating enzymes of the ubiquitin-like proteins"/>
    <property type="match status" value="1"/>
</dbReference>
<dbReference type="UniPathway" id="UPA00886"/>
<feature type="active site" description="Glycyl thioester intermediate" evidence="11">
    <location>
        <position position="152"/>
    </location>
</feature>
<evidence type="ECO:0000259" key="12">
    <source>
        <dbReference type="Pfam" id="PF00899"/>
    </source>
</evidence>
<dbReference type="Pfam" id="PF14732">
    <property type="entry name" value="UAE_UbL"/>
    <property type="match status" value="1"/>
</dbReference>
<keyword evidence="6" id="KW-0547">Nucleotide-binding</keyword>
<dbReference type="InterPro" id="IPR028077">
    <property type="entry name" value="UAE_UbL_dom"/>
</dbReference>
<dbReference type="Pfam" id="PF00899">
    <property type="entry name" value="ThiF"/>
    <property type="match status" value="1"/>
</dbReference>
<keyword evidence="8" id="KW-0862">Zinc</keyword>
<protein>
    <submittedName>
        <fullName evidence="15">Ubiquitin-activating enzyme E1-like protein</fullName>
    </submittedName>
</protein>
<dbReference type="PROSITE" id="PS00865">
    <property type="entry name" value="UBIQUITIN_ACTIVAT_2"/>
    <property type="match status" value="1"/>
</dbReference>
<dbReference type="GO" id="GO:0016740">
    <property type="term" value="F:transferase activity"/>
    <property type="evidence" value="ECO:0007669"/>
    <property type="project" value="UniProtKB-KW"/>
</dbReference>
<dbReference type="OrthoDB" id="10255449at2759"/>
<dbReference type="GO" id="GO:0046872">
    <property type="term" value="F:metal ion binding"/>
    <property type="evidence" value="ECO:0007669"/>
    <property type="project" value="UniProtKB-KW"/>
</dbReference>
<dbReference type="AlphaFoldDB" id="A0A0F8BSN7"/>
<evidence type="ECO:0000256" key="7">
    <source>
        <dbReference type="ARBA" id="ARBA00022786"/>
    </source>
</evidence>
<feature type="domain" description="THIF-type NAD/FAD binding fold" evidence="12">
    <location>
        <begin position="1"/>
        <end position="192"/>
    </location>
</feature>
<comment type="caution">
    <text evidence="15">The sequence shown here is derived from an EMBL/GenBank/DDBJ whole genome shotgun (WGS) entry which is preliminary data.</text>
</comment>
<dbReference type="GO" id="GO:0031510">
    <property type="term" value="C:SUMO activating enzyme complex"/>
    <property type="evidence" value="ECO:0007669"/>
    <property type="project" value="TreeGrafter"/>
</dbReference>
<dbReference type="InterPro" id="IPR033127">
    <property type="entry name" value="UBQ-activ_enz_E1_Cys_AS"/>
</dbReference>
<evidence type="ECO:0000259" key="14">
    <source>
        <dbReference type="Pfam" id="PF14732"/>
    </source>
</evidence>
<comment type="subcellular location">
    <subcellularLocation>
        <location evidence="1">Nucleus</location>
    </subcellularLocation>
</comment>
<comment type="pathway">
    <text evidence="2">Protein modification; protein sumoylation.</text>
</comment>
<dbReference type="GO" id="GO:0005524">
    <property type="term" value="F:ATP binding"/>
    <property type="evidence" value="ECO:0007669"/>
    <property type="project" value="UniProtKB-KW"/>
</dbReference>
<evidence type="ECO:0000256" key="2">
    <source>
        <dbReference type="ARBA" id="ARBA00004718"/>
    </source>
</evidence>
<dbReference type="FunFam" id="3.50.50.80:FF:000002">
    <property type="entry name" value="SUMO-activating enzyme subunit 2"/>
    <property type="match status" value="1"/>
</dbReference>
<evidence type="ECO:0000313" key="15">
    <source>
        <dbReference type="EMBL" id="KKF95568.1"/>
    </source>
</evidence>
<dbReference type="PANTHER" id="PTHR10953">
    <property type="entry name" value="UBIQUITIN-ACTIVATING ENZYME E1"/>
    <property type="match status" value="1"/>
</dbReference>
<keyword evidence="4" id="KW-0808">Transferase</keyword>
<dbReference type="InterPro" id="IPR042449">
    <property type="entry name" value="Ub-E1_IAD_1"/>
</dbReference>
<name>A0A0F8BSN7_CERFI</name>
<evidence type="ECO:0000256" key="3">
    <source>
        <dbReference type="ARBA" id="ARBA00005673"/>
    </source>
</evidence>
<keyword evidence="16" id="KW-1185">Reference proteome</keyword>
<dbReference type="EMBL" id="LBBL01000088">
    <property type="protein sequence ID" value="KKF95568.1"/>
    <property type="molecule type" value="Genomic_DNA"/>
</dbReference>
<dbReference type="Pfam" id="PF10585">
    <property type="entry name" value="UBA_E1_SCCH"/>
    <property type="match status" value="1"/>
</dbReference>
<dbReference type="Gene3D" id="3.50.50.80">
    <property type="entry name" value="Ubiquitin-activating enzyme E1, inactive adenylation domain, subdomain 1"/>
    <property type="match status" value="1"/>
</dbReference>
<dbReference type="Proteomes" id="UP000034841">
    <property type="component" value="Unassembled WGS sequence"/>
</dbReference>
<dbReference type="InterPro" id="IPR045886">
    <property type="entry name" value="ThiF/MoeB/HesA"/>
</dbReference>
<organism evidence="15 16">
    <name type="scientific">Ceratocystis fimbriata f. sp. platani</name>
    <dbReference type="NCBI Taxonomy" id="88771"/>
    <lineage>
        <taxon>Eukaryota</taxon>
        <taxon>Fungi</taxon>
        <taxon>Dikarya</taxon>
        <taxon>Ascomycota</taxon>
        <taxon>Pezizomycotina</taxon>
        <taxon>Sordariomycetes</taxon>
        <taxon>Hypocreomycetidae</taxon>
        <taxon>Microascales</taxon>
        <taxon>Ceratocystidaceae</taxon>
        <taxon>Ceratocystis</taxon>
    </lineage>
</organism>
<dbReference type="GO" id="GO:0019948">
    <property type="term" value="F:SUMO activating enzyme activity"/>
    <property type="evidence" value="ECO:0007669"/>
    <property type="project" value="TreeGrafter"/>
</dbReference>
<keyword evidence="7" id="KW-0833">Ubl conjugation pathway</keyword>
<evidence type="ECO:0000259" key="13">
    <source>
        <dbReference type="Pfam" id="PF10585"/>
    </source>
</evidence>
<sequence>MVGAGGIGCELLKNLVLTGFADIHIVDLDTIDLSNLNRQFLFRHEHIKKSKALVAKEVAQRFNPNTRITAYHANIKDSEFGIKWFRQFTLVFNALDNLDARRHVNKMCLATNIPLIESGTTGFNGQVQVIKKGVTACYDCTPKETPKTFPVCTIRSTPSQPIHCIVWAKSYLLNEIFGESEDESAFDHSQDAENSAEIEELRKESAALKAIRNSIGKLEFSKMLFTKVFDTDIQRLLSMQDMWKGKRSPVALSFEECYQKMDVSTTDEVLKRGQDVWSVQENLAVFMDSLERLGNRILNIQADKTNEKPCITFDKDDEDTLDFVASAANLRAHIFGIAAKSRFDIKQMAATLSDLVNDFLRSNMGYGSKDIVVSNDVGPLYDADEDQNLDKKLAELGINPDSFLTIIDEDDDETFVNVTLNIQEAEGGQAHPITILGDSIPVVPLKPKSVVPAANDNDDDGLVIQEAGPSGLKRPHEDDLAETVETKKAKTRIEAATETDVPVSAAGDIQVLDEDDGVILIED</sequence>
<dbReference type="InterPro" id="IPR000594">
    <property type="entry name" value="ThiF_NAD_FAD-bd"/>
</dbReference>
<dbReference type="InterPro" id="IPR023318">
    <property type="entry name" value="Ub_act_enz_dom_a_sf"/>
</dbReference>
<dbReference type="Gene3D" id="3.10.290.20">
    <property type="entry name" value="Ubiquitin-like 2 activating enzyme e1b. Chain: B, domain 3"/>
    <property type="match status" value="1"/>
</dbReference>
<evidence type="ECO:0000256" key="4">
    <source>
        <dbReference type="ARBA" id="ARBA00022679"/>
    </source>
</evidence>
<dbReference type="InterPro" id="IPR019572">
    <property type="entry name" value="UBA_E1_SCCH"/>
</dbReference>
<comment type="similarity">
    <text evidence="3">Belongs to the ubiquitin-activating E1 family.</text>
</comment>
<accession>A0A0F8BSN7</accession>
<evidence type="ECO:0000256" key="9">
    <source>
        <dbReference type="ARBA" id="ARBA00022840"/>
    </source>
</evidence>
<dbReference type="GO" id="GO:0016925">
    <property type="term" value="P:protein sumoylation"/>
    <property type="evidence" value="ECO:0007669"/>
    <property type="project" value="UniProtKB-UniPathway"/>
</dbReference>
<evidence type="ECO:0000313" key="16">
    <source>
        <dbReference type="Proteomes" id="UP000034841"/>
    </source>
</evidence>
<evidence type="ECO:0000256" key="8">
    <source>
        <dbReference type="ARBA" id="ARBA00022833"/>
    </source>
</evidence>
<keyword evidence="10" id="KW-0539">Nucleus</keyword>
<dbReference type="InterPro" id="IPR035985">
    <property type="entry name" value="Ubiquitin-activating_enz"/>
</dbReference>
<evidence type="ECO:0000256" key="11">
    <source>
        <dbReference type="PROSITE-ProRule" id="PRU10132"/>
    </source>
</evidence>
<dbReference type="FunFam" id="3.40.50.720:FF:000618">
    <property type="entry name" value="SUMO-activating enzyme subunit 2"/>
    <property type="match status" value="1"/>
</dbReference>
<evidence type="ECO:0000256" key="5">
    <source>
        <dbReference type="ARBA" id="ARBA00022723"/>
    </source>
</evidence>
<dbReference type="Gene3D" id="1.10.10.520">
    <property type="entry name" value="Ubiquitin activating enzymes (Uba3). Chain: B, domain 2"/>
    <property type="match status" value="1"/>
</dbReference>
<evidence type="ECO:0000256" key="1">
    <source>
        <dbReference type="ARBA" id="ARBA00004123"/>
    </source>
</evidence>
<keyword evidence="9" id="KW-0067">ATP-binding</keyword>
<feature type="domain" description="Ubiquitin/SUMO-activating enzyme ubiquitin-like" evidence="14">
    <location>
        <begin position="349"/>
        <end position="425"/>
    </location>
</feature>
<dbReference type="PANTHER" id="PTHR10953:SF5">
    <property type="entry name" value="SUMO-ACTIVATING ENZYME SUBUNIT 2"/>
    <property type="match status" value="1"/>
</dbReference>
<evidence type="ECO:0000256" key="6">
    <source>
        <dbReference type="ARBA" id="ARBA00022741"/>
    </source>
</evidence>
<evidence type="ECO:0000256" key="10">
    <source>
        <dbReference type="ARBA" id="ARBA00023242"/>
    </source>
</evidence>
<dbReference type="GO" id="GO:0005737">
    <property type="term" value="C:cytoplasm"/>
    <property type="evidence" value="ECO:0007669"/>
    <property type="project" value="TreeGrafter"/>
</dbReference>
<keyword evidence="5" id="KW-0479">Metal-binding</keyword>
<reference evidence="15 16" key="1">
    <citation type="submission" date="2015-04" db="EMBL/GenBank/DDBJ databases">
        <title>Genome sequence of Ceratocystis platani, a major pathogen of plane trees.</title>
        <authorList>
            <person name="Belbahri L."/>
        </authorList>
    </citation>
    <scope>NUCLEOTIDE SEQUENCE [LARGE SCALE GENOMIC DNA]</scope>
    <source>
        <strain evidence="15 16">CFO</strain>
    </source>
</reference>
<proteinExistence type="inferred from homology"/>
<gene>
    <name evidence="15" type="primary">uba2</name>
    <name evidence="15" type="ORF">CFO_g2077</name>
</gene>